<gene>
    <name evidence="1" type="ORF">J2X19_005112</name>
</gene>
<protein>
    <recommendedName>
        <fullName evidence="3">Bro-N domain-containing protein</fullName>
    </recommendedName>
</protein>
<evidence type="ECO:0000313" key="1">
    <source>
        <dbReference type="EMBL" id="MDR7380405.1"/>
    </source>
</evidence>
<evidence type="ECO:0008006" key="3">
    <source>
        <dbReference type="Google" id="ProtNLM"/>
    </source>
</evidence>
<reference evidence="1 2" key="1">
    <citation type="submission" date="2023-07" db="EMBL/GenBank/DDBJ databases">
        <title>Sorghum-associated microbial communities from plants grown in Nebraska, USA.</title>
        <authorList>
            <person name="Schachtman D."/>
        </authorList>
    </citation>
    <scope>NUCLEOTIDE SEQUENCE [LARGE SCALE GENOMIC DNA]</scope>
    <source>
        <strain evidence="1 2">BE313</strain>
    </source>
</reference>
<dbReference type="EMBL" id="JAVDXT010000009">
    <property type="protein sequence ID" value="MDR7380405.1"/>
    <property type="molecule type" value="Genomic_DNA"/>
</dbReference>
<dbReference type="RefSeq" id="WP_310377221.1">
    <property type="nucleotide sequence ID" value="NZ_JAVDXT010000009.1"/>
</dbReference>
<comment type="caution">
    <text evidence="1">The sequence shown here is derived from an EMBL/GenBank/DDBJ whole genome shotgun (WGS) entry which is preliminary data.</text>
</comment>
<proteinExistence type="predicted"/>
<evidence type="ECO:0000313" key="2">
    <source>
        <dbReference type="Proteomes" id="UP001180487"/>
    </source>
</evidence>
<organism evidence="1 2">
    <name type="scientific">Rhodoferax ferrireducens</name>
    <dbReference type="NCBI Taxonomy" id="192843"/>
    <lineage>
        <taxon>Bacteria</taxon>
        <taxon>Pseudomonadati</taxon>
        <taxon>Pseudomonadota</taxon>
        <taxon>Betaproteobacteria</taxon>
        <taxon>Burkholderiales</taxon>
        <taxon>Comamonadaceae</taxon>
        <taxon>Rhodoferax</taxon>
    </lineage>
</organism>
<dbReference type="Proteomes" id="UP001180487">
    <property type="component" value="Unassembled WGS sequence"/>
</dbReference>
<keyword evidence="2" id="KW-1185">Reference proteome</keyword>
<accession>A0ABU2CGD8</accession>
<name>A0ABU2CGD8_9BURK</name>
<sequence>MPNDTATPSTRAAGLVTVQLGVDLKRDWTLWCSQRVLVPGKALRSLVERCLADGLELAASRSGEVVHVVVAKHPDRGPKVGREVYFTPSENAAIEAVAMAQGFAFQEWVVAAVRAALAKAPSYGQAELEALTQSNALMAQVAVDLAALRRQEGAGEAAEALVRLEGEIRHHVETVSAAMAQGAQRWQLKV</sequence>